<organism evidence="1 2">
    <name type="scientific">Rhizophagus clarus</name>
    <dbReference type="NCBI Taxonomy" id="94130"/>
    <lineage>
        <taxon>Eukaryota</taxon>
        <taxon>Fungi</taxon>
        <taxon>Fungi incertae sedis</taxon>
        <taxon>Mucoromycota</taxon>
        <taxon>Glomeromycotina</taxon>
        <taxon>Glomeromycetes</taxon>
        <taxon>Glomerales</taxon>
        <taxon>Glomeraceae</taxon>
        <taxon>Rhizophagus</taxon>
    </lineage>
</organism>
<evidence type="ECO:0000313" key="1">
    <source>
        <dbReference type="EMBL" id="GES83244.1"/>
    </source>
</evidence>
<keyword evidence="1" id="KW-0418">Kinase</keyword>
<accession>A0A8H3L9T3</accession>
<keyword evidence="1" id="KW-0808">Transferase</keyword>
<dbReference type="Proteomes" id="UP000615446">
    <property type="component" value="Unassembled WGS sequence"/>
</dbReference>
<name>A0A8H3L9T3_9GLOM</name>
<proteinExistence type="predicted"/>
<gene>
    <name evidence="1" type="ORF">RCL2_001040400</name>
</gene>
<reference evidence="1" key="1">
    <citation type="submission" date="2019-10" db="EMBL/GenBank/DDBJ databases">
        <title>Conservation and host-specific expression of non-tandemly repeated heterogenous ribosome RNA gene in arbuscular mycorrhizal fungi.</title>
        <authorList>
            <person name="Maeda T."/>
            <person name="Kobayashi Y."/>
            <person name="Nakagawa T."/>
            <person name="Ezawa T."/>
            <person name="Yamaguchi K."/>
            <person name="Bino T."/>
            <person name="Nishimoto Y."/>
            <person name="Shigenobu S."/>
            <person name="Kawaguchi M."/>
        </authorList>
    </citation>
    <scope>NUCLEOTIDE SEQUENCE</scope>
    <source>
        <strain evidence="1">HR1</strain>
    </source>
</reference>
<evidence type="ECO:0000313" key="2">
    <source>
        <dbReference type="Proteomes" id="UP000615446"/>
    </source>
</evidence>
<comment type="caution">
    <text evidence="1">The sequence shown here is derived from an EMBL/GenBank/DDBJ whole genome shotgun (WGS) entry which is preliminary data.</text>
</comment>
<dbReference type="OrthoDB" id="2411173at2759"/>
<dbReference type="GO" id="GO:0016301">
    <property type="term" value="F:kinase activity"/>
    <property type="evidence" value="ECO:0007669"/>
    <property type="project" value="UniProtKB-KW"/>
</dbReference>
<sequence>MSIIGNNIRDYIKNNSIWTSRNEKIDSFIRGRQSYIDKYEDTVIEWIPYNQFNEVKEICKSDHITLFSAIWKDGPLYKRTEQSKNYVRDSNKKVVLKCLHNNNSQNPFDFLKNEAIKYPLKRKAFLAFGNEKIDYFIHEMQLRIKVYKDKANEWKYNDTKSEREYEDTVIEWIPYNQFNEIRETGKIGRMMTIYSAIWENGPYRKNKWSDNYTRVTNKEVALNCLHIDDSQDPIDFLINEAKKYSSNHEAFLALYGISQNPNTNDYILVQKNYTLTSGNEKIDCFIYKMQLKINKYEDAVIEWISYNQFDEIKKTGNIGHITVYSAIWKDGPLCKNYKWGENYTRNSDKEVALYCLHINDSQDPIDFLINEAKKYSTKHKAFLTLYGISQNPDTNDYILVQKNHTLTSGNEKIDYFIHERQLKMNKYEDTVIEWIPYEQFNKIKKITKCGHISVYSAIWKDGPLYKMDESSINYTRDSNKKVALKCFHINYSPDPIDYLINEIKKYSTKHEAFLALDPNKKVALKILHINSPDPIDFLINEAKEYSTNRKAFLALYGISQDPSTNDYILVQNNCTLISGNEKIDYFIHKMQLNIRVYYNTAIKRGYDDYDHHTETEPEYEDIVIEWIPYNQFDKIKETGKIGHMTIYSAIWKDGPLYKNKWSENFVRNSNKEIALKCLHINNSQDPVDFLINEDMIIEWIPYDQFDEIEEIGNNSHITVYSATWKDGPLRKNNKCDENFTRDSYIKVILKCLHVDNLQDPIDFLISEAKEYSSNHKAFLALYGISQDPNTNDYILVQNNCTLISGNEKIDDFIHEMQLKIKVTSNGSEYNDTVIEWIPYNQLNEIKETNKSGYMIIYSAIWKDGPLYKNKWNGKYLRDSNKEVALKCLHINNSQDPVDFLIKEAKKYSTNRNAFLSLYGISQNPNTDDYILVQNNCTLISGIEKIDYFIHEMQLNMSVYSNASFRREYDDYDYTELEVKYEEDMVIEWIPYNQFNEIKKIGKIDYMTIDSAIWKDGPLYMDRWSKSYIRDPNKKVALKCLHINNNSQDPVDFLINEVTKWEDGPLCKNEWYQNFTRDSYKEVVLRCLHISNIQDPIDFLINEAKKYSTNHNAFLALYGISQNPNTNDYILVQKNYTLTSGNEKIDYLIHEMQLKMCKYEDTVIEWIPYNQFDDIKEIGKNCHITVHSAVWKDGPLYRKKWSENFTRESNIEMVLKCLHISDSQDPIDLLTNEAKKCSTKHKAFLALYGISQNPNTNDYILIQKNYTLLSGNEKIDEFIHAMQLKVDEYNTAFKWGYDDWEYKNTMIEWIAYNRFDGIKKTGKRGHVTTVYSAIWKDGPLKYNYNDYTRNLNKEVTLNSLHINDSQDPIDFLINEAKKYSTRYEAFLTFDYVRNSNKEVSLKFLHINSQDSINFLISEAKKYSTKHKAFLAMESKWSENYTRDSNKEVALNCLHINTTQDPVDFLINEAKKYSAKSLLALFYIINFFYWFQVKEGRF</sequence>
<dbReference type="EMBL" id="BLAL01000068">
    <property type="protein sequence ID" value="GES83244.1"/>
    <property type="molecule type" value="Genomic_DNA"/>
</dbReference>
<protein>
    <submittedName>
        <fullName evidence="1">Kinase-like domain-containing protein</fullName>
    </submittedName>
</protein>